<dbReference type="EMBL" id="PDND01000054">
    <property type="protein sequence ID" value="PGH33787.1"/>
    <property type="molecule type" value="Genomic_DNA"/>
</dbReference>
<comment type="caution">
    <text evidence="1">The sequence shown here is derived from an EMBL/GenBank/DDBJ whole genome shotgun (WGS) entry which is preliminary data.</text>
</comment>
<dbReference type="AlphaFoldDB" id="A0A2B7ZLV1"/>
<protein>
    <submittedName>
        <fullName evidence="1">Uncharacterized protein</fullName>
    </submittedName>
</protein>
<dbReference type="Proteomes" id="UP000226031">
    <property type="component" value="Unassembled WGS sequence"/>
</dbReference>
<accession>A0A2B7ZLV1</accession>
<evidence type="ECO:0000313" key="2">
    <source>
        <dbReference type="Proteomes" id="UP000226031"/>
    </source>
</evidence>
<name>A0A2B7ZLV1_9EURO</name>
<sequence length="175" mass="20208">MFSDNIHFRLPEDLRIRDIVEVDCWDAHLKKQEENHAHPGFAPYVVMKSSTRKSFKSFWDFLHVFSPMDISTLRYTLDSHMLSHPACFEDKAVELKEVFAEDPGSFAKLERLRTAFVKQINPFYLYGRNKADGDIPKSRNSGSKTQRKPSAQTPVAFDFQADFNDLFPLGSVVFI</sequence>
<organism evidence="1 2">
    <name type="scientific">[Emmonsia] crescens</name>
    <dbReference type="NCBI Taxonomy" id="73230"/>
    <lineage>
        <taxon>Eukaryota</taxon>
        <taxon>Fungi</taxon>
        <taxon>Dikarya</taxon>
        <taxon>Ascomycota</taxon>
        <taxon>Pezizomycotina</taxon>
        <taxon>Eurotiomycetes</taxon>
        <taxon>Eurotiomycetidae</taxon>
        <taxon>Onygenales</taxon>
        <taxon>Ajellomycetaceae</taxon>
        <taxon>Emergomyces</taxon>
    </lineage>
</organism>
<keyword evidence="2" id="KW-1185">Reference proteome</keyword>
<proteinExistence type="predicted"/>
<reference evidence="1 2" key="1">
    <citation type="submission" date="2017-10" db="EMBL/GenBank/DDBJ databases">
        <title>Comparative genomics in systemic dimorphic fungi from Ajellomycetaceae.</title>
        <authorList>
            <person name="Munoz J.F."/>
            <person name="Mcewen J.G."/>
            <person name="Clay O.K."/>
            <person name="Cuomo C.A."/>
        </authorList>
    </citation>
    <scope>NUCLEOTIDE SEQUENCE [LARGE SCALE GENOMIC DNA]</scope>
    <source>
        <strain evidence="1 2">UAMH4076</strain>
    </source>
</reference>
<evidence type="ECO:0000313" key="1">
    <source>
        <dbReference type="EMBL" id="PGH33787.1"/>
    </source>
</evidence>
<gene>
    <name evidence="1" type="ORF">GX50_03356</name>
</gene>